<dbReference type="PROSITE" id="PS51257">
    <property type="entry name" value="PROKAR_LIPOPROTEIN"/>
    <property type="match status" value="1"/>
</dbReference>
<evidence type="ECO:0000313" key="1">
    <source>
        <dbReference type="EMBL" id="MBO8471475.1"/>
    </source>
</evidence>
<dbReference type="Proteomes" id="UP000823603">
    <property type="component" value="Unassembled WGS sequence"/>
</dbReference>
<evidence type="ECO:0008006" key="3">
    <source>
        <dbReference type="Google" id="ProtNLM"/>
    </source>
</evidence>
<proteinExistence type="predicted"/>
<reference evidence="1" key="1">
    <citation type="submission" date="2020-10" db="EMBL/GenBank/DDBJ databases">
        <authorList>
            <person name="Gilroy R."/>
        </authorList>
    </citation>
    <scope>NUCLEOTIDE SEQUENCE</scope>
    <source>
        <strain evidence="1">B2-22910</strain>
    </source>
</reference>
<dbReference type="EMBL" id="JADIMB010000098">
    <property type="protein sequence ID" value="MBO8471475.1"/>
    <property type="molecule type" value="Genomic_DNA"/>
</dbReference>
<reference evidence="1" key="2">
    <citation type="journal article" date="2021" name="PeerJ">
        <title>Extensive microbial diversity within the chicken gut microbiome revealed by metagenomics and culture.</title>
        <authorList>
            <person name="Gilroy R."/>
            <person name="Ravi A."/>
            <person name="Getino M."/>
            <person name="Pursley I."/>
            <person name="Horton D.L."/>
            <person name="Alikhan N.F."/>
            <person name="Baker D."/>
            <person name="Gharbi K."/>
            <person name="Hall N."/>
            <person name="Watson M."/>
            <person name="Adriaenssens E.M."/>
            <person name="Foster-Nyarko E."/>
            <person name="Jarju S."/>
            <person name="Secka A."/>
            <person name="Antonio M."/>
            <person name="Oren A."/>
            <person name="Chaudhuri R.R."/>
            <person name="La Ragione R."/>
            <person name="Hildebrand F."/>
            <person name="Pallen M.J."/>
        </authorList>
    </citation>
    <scope>NUCLEOTIDE SEQUENCE</scope>
    <source>
        <strain evidence="1">B2-22910</strain>
    </source>
</reference>
<name>A0A9D9IFX9_9BACT</name>
<gene>
    <name evidence="1" type="ORF">IAB82_06750</name>
</gene>
<dbReference type="AlphaFoldDB" id="A0A9D9IFX9"/>
<sequence length="178" mass="19939">MKKILTLLAIGIVGITSCDKHFDVSLGDKPLPKGTFVGTAYYVGDGTINNSVEWRIYSLSLSDMVISLANQINDCNLNPALSLEGVNNLLSTLYSIRYEYKFQSTGNETIEIKDTIEDGTYICMATRQVNYDYPYLTNMGRGTLGEYLYKTLTVQSGQITTVDFMFQDKISNATEFRQ</sequence>
<accession>A0A9D9IFX9</accession>
<comment type="caution">
    <text evidence="1">The sequence shown here is derived from an EMBL/GenBank/DDBJ whole genome shotgun (WGS) entry which is preliminary data.</text>
</comment>
<evidence type="ECO:0000313" key="2">
    <source>
        <dbReference type="Proteomes" id="UP000823603"/>
    </source>
</evidence>
<protein>
    <recommendedName>
        <fullName evidence="3">Lipoprotein</fullName>
    </recommendedName>
</protein>
<organism evidence="1 2">
    <name type="scientific">Candidatus Cryptobacteroides faecavium</name>
    <dbReference type="NCBI Taxonomy" id="2840762"/>
    <lineage>
        <taxon>Bacteria</taxon>
        <taxon>Pseudomonadati</taxon>
        <taxon>Bacteroidota</taxon>
        <taxon>Bacteroidia</taxon>
        <taxon>Bacteroidales</taxon>
        <taxon>Candidatus Cryptobacteroides</taxon>
    </lineage>
</organism>